<evidence type="ECO:0000256" key="1">
    <source>
        <dbReference type="ARBA" id="ARBA00010641"/>
    </source>
</evidence>
<feature type="region of interest" description="Disordered" evidence="6">
    <location>
        <begin position="160"/>
        <end position="180"/>
    </location>
</feature>
<dbReference type="EMBL" id="JACCFS010000001">
    <property type="protein sequence ID" value="NYJ32998.1"/>
    <property type="molecule type" value="Genomic_DNA"/>
</dbReference>
<dbReference type="SUPFAM" id="SSF54427">
    <property type="entry name" value="NTF2-like"/>
    <property type="match status" value="1"/>
</dbReference>
<dbReference type="SUPFAM" id="SSF88659">
    <property type="entry name" value="Sigma3 and sigma4 domains of RNA polymerase sigma factors"/>
    <property type="match status" value="1"/>
</dbReference>
<feature type="domain" description="RNA polymerase sigma-70 region 2" evidence="7">
    <location>
        <begin position="20"/>
        <end position="83"/>
    </location>
</feature>
<dbReference type="PANTHER" id="PTHR30173:SF43">
    <property type="entry name" value="ECF RNA POLYMERASE SIGMA FACTOR SIGI-RELATED"/>
    <property type="match status" value="1"/>
</dbReference>
<dbReference type="InterPro" id="IPR032710">
    <property type="entry name" value="NTF2-like_dom_sf"/>
</dbReference>
<evidence type="ECO:0000313" key="9">
    <source>
        <dbReference type="EMBL" id="NYJ32998.1"/>
    </source>
</evidence>
<dbReference type="SUPFAM" id="SSF88946">
    <property type="entry name" value="Sigma2 domain of RNA polymerase sigma factors"/>
    <property type="match status" value="1"/>
</dbReference>
<dbReference type="PANTHER" id="PTHR30173">
    <property type="entry name" value="SIGMA 19 FACTOR"/>
    <property type="match status" value="1"/>
</dbReference>
<dbReference type="InterPro" id="IPR052704">
    <property type="entry name" value="ECF_Sigma-70_Domain"/>
</dbReference>
<dbReference type="Pfam" id="PF08281">
    <property type="entry name" value="Sigma70_r4_2"/>
    <property type="match status" value="1"/>
</dbReference>
<gene>
    <name evidence="9" type="ORF">HNR10_000879</name>
</gene>
<dbReference type="GO" id="GO:0016987">
    <property type="term" value="F:sigma factor activity"/>
    <property type="evidence" value="ECO:0007669"/>
    <property type="project" value="UniProtKB-KW"/>
</dbReference>
<evidence type="ECO:0000256" key="6">
    <source>
        <dbReference type="SAM" id="MobiDB-lite"/>
    </source>
</evidence>
<dbReference type="InterPro" id="IPR013324">
    <property type="entry name" value="RNA_pol_sigma_r3/r4-like"/>
</dbReference>
<evidence type="ECO:0000256" key="4">
    <source>
        <dbReference type="ARBA" id="ARBA00023082"/>
    </source>
</evidence>
<dbReference type="Gene3D" id="1.10.10.10">
    <property type="entry name" value="Winged helix-like DNA-binding domain superfamily/Winged helix DNA-binding domain"/>
    <property type="match status" value="1"/>
</dbReference>
<sequence>MDSSADLTAVDSSADRTAVFHRERPHLLAVAFRVLGSDADAQDVVQEAWIRYARADLGEVRNVPAWLTTVVTRLCLDVLRRAREDPQEPADLPLGPAEGAEGPEEVALLAGELTEAFTVVLDELTPPQRVALVLHDGFGVPFAEVAHVLGTTTDAAKKLASRARGRVRRPADAPGPGTGEARRVAEAFLRAAQEGDVESLVLLLDPDVTRTADPQALPPGAAQRVTGAPAVIRETRALRDRARRARTATIDGRPGIAVRSEEGLWAALALRVEGGRIVHYDVVADPRRLALLHVEP</sequence>
<reference evidence="9 10" key="1">
    <citation type="submission" date="2020-07" db="EMBL/GenBank/DDBJ databases">
        <title>Sequencing the genomes of 1000 actinobacteria strains.</title>
        <authorList>
            <person name="Klenk H.-P."/>
        </authorList>
    </citation>
    <scope>NUCLEOTIDE SEQUENCE [LARGE SCALE GENOMIC DNA]</scope>
    <source>
        <strain evidence="9 10">DSM 44442</strain>
    </source>
</reference>
<dbReference type="InterPro" id="IPR013249">
    <property type="entry name" value="RNA_pol_sigma70_r4_t2"/>
</dbReference>
<evidence type="ECO:0000256" key="3">
    <source>
        <dbReference type="ARBA" id="ARBA00023015"/>
    </source>
</evidence>
<dbReference type="Gene3D" id="3.10.450.50">
    <property type="match status" value="1"/>
</dbReference>
<dbReference type="AlphaFoldDB" id="A0A7Z0EKJ8"/>
<feature type="domain" description="RNA polymerase sigma factor 70 region 4 type 2" evidence="8">
    <location>
        <begin position="116"/>
        <end position="165"/>
    </location>
</feature>
<evidence type="ECO:0000259" key="8">
    <source>
        <dbReference type="Pfam" id="PF08281"/>
    </source>
</evidence>
<comment type="similarity">
    <text evidence="1">Belongs to the sigma-70 factor family. ECF subfamily.</text>
</comment>
<evidence type="ECO:0000259" key="7">
    <source>
        <dbReference type="Pfam" id="PF04542"/>
    </source>
</evidence>
<proteinExistence type="inferred from homology"/>
<dbReference type="InterPro" id="IPR036388">
    <property type="entry name" value="WH-like_DNA-bd_sf"/>
</dbReference>
<dbReference type="Pfam" id="PF04542">
    <property type="entry name" value="Sigma70_r2"/>
    <property type="match status" value="1"/>
</dbReference>
<organism evidence="9 10">
    <name type="scientific">Nocardiopsis aegyptia</name>
    <dbReference type="NCBI Taxonomy" id="220378"/>
    <lineage>
        <taxon>Bacteria</taxon>
        <taxon>Bacillati</taxon>
        <taxon>Actinomycetota</taxon>
        <taxon>Actinomycetes</taxon>
        <taxon>Streptosporangiales</taxon>
        <taxon>Nocardiopsidaceae</taxon>
        <taxon>Nocardiopsis</taxon>
    </lineage>
</organism>
<evidence type="ECO:0000313" key="10">
    <source>
        <dbReference type="Proteomes" id="UP000572051"/>
    </source>
</evidence>
<dbReference type="InterPro" id="IPR007627">
    <property type="entry name" value="RNA_pol_sigma70_r2"/>
</dbReference>
<evidence type="ECO:0000256" key="2">
    <source>
        <dbReference type="ARBA" id="ARBA00011344"/>
    </source>
</evidence>
<dbReference type="InterPro" id="IPR014284">
    <property type="entry name" value="RNA_pol_sigma-70_dom"/>
</dbReference>
<name>A0A7Z0EKJ8_9ACTN</name>
<dbReference type="NCBIfam" id="TIGR02937">
    <property type="entry name" value="sigma70-ECF"/>
    <property type="match status" value="1"/>
</dbReference>
<comment type="caution">
    <text evidence="9">The sequence shown here is derived from an EMBL/GenBank/DDBJ whole genome shotgun (WGS) entry which is preliminary data.</text>
</comment>
<keyword evidence="10" id="KW-1185">Reference proteome</keyword>
<keyword evidence="3" id="KW-0805">Transcription regulation</keyword>
<protein>
    <submittedName>
        <fullName evidence="9">RNA polymerase sigma-70 factor (ECF subfamily)</fullName>
    </submittedName>
</protein>
<keyword evidence="4" id="KW-0731">Sigma factor</keyword>
<dbReference type="GO" id="GO:0006352">
    <property type="term" value="P:DNA-templated transcription initiation"/>
    <property type="evidence" value="ECO:0007669"/>
    <property type="project" value="InterPro"/>
</dbReference>
<dbReference type="Gene3D" id="1.10.1740.10">
    <property type="match status" value="1"/>
</dbReference>
<dbReference type="Proteomes" id="UP000572051">
    <property type="component" value="Unassembled WGS sequence"/>
</dbReference>
<dbReference type="RefSeq" id="WP_179820998.1">
    <property type="nucleotide sequence ID" value="NZ_JACCFS010000001.1"/>
</dbReference>
<keyword evidence="5" id="KW-0804">Transcription</keyword>
<dbReference type="GO" id="GO:0003677">
    <property type="term" value="F:DNA binding"/>
    <property type="evidence" value="ECO:0007669"/>
    <property type="project" value="InterPro"/>
</dbReference>
<dbReference type="InterPro" id="IPR013325">
    <property type="entry name" value="RNA_pol_sigma_r2"/>
</dbReference>
<accession>A0A7Z0EKJ8</accession>
<comment type="subunit">
    <text evidence="2">Interacts transiently with the RNA polymerase catalytic core formed by RpoA, RpoB, RpoC and RpoZ (2 alpha, 1 beta, 1 beta' and 1 omega subunit) to form the RNA polymerase holoenzyme that can initiate transcription.</text>
</comment>
<evidence type="ECO:0000256" key="5">
    <source>
        <dbReference type="ARBA" id="ARBA00023163"/>
    </source>
</evidence>